<dbReference type="EMBL" id="JABCRI010000438">
    <property type="protein sequence ID" value="KAF8369860.1"/>
    <property type="molecule type" value="Genomic_DNA"/>
</dbReference>
<evidence type="ECO:0000313" key="3">
    <source>
        <dbReference type="Proteomes" id="UP000655225"/>
    </source>
</evidence>
<keyword evidence="3" id="KW-1185">Reference proteome</keyword>
<dbReference type="Proteomes" id="UP000655225">
    <property type="component" value="Unassembled WGS sequence"/>
</dbReference>
<evidence type="ECO:0000313" key="2">
    <source>
        <dbReference type="EMBL" id="KAF8369860.1"/>
    </source>
</evidence>
<accession>A0A834YA11</accession>
<feature type="region of interest" description="Disordered" evidence="1">
    <location>
        <begin position="47"/>
        <end position="129"/>
    </location>
</feature>
<proteinExistence type="predicted"/>
<gene>
    <name evidence="2" type="ORF">HHK36_032113</name>
</gene>
<name>A0A834YA11_TETSI</name>
<evidence type="ECO:0000256" key="1">
    <source>
        <dbReference type="SAM" id="MobiDB-lite"/>
    </source>
</evidence>
<reference evidence="2 3" key="1">
    <citation type="submission" date="2020-04" db="EMBL/GenBank/DDBJ databases">
        <title>Plant Genome Project.</title>
        <authorList>
            <person name="Zhang R.-G."/>
        </authorList>
    </citation>
    <scope>NUCLEOTIDE SEQUENCE [LARGE SCALE GENOMIC DNA]</scope>
    <source>
        <strain evidence="2">YNK0</strain>
        <tissue evidence="2">Leaf</tissue>
    </source>
</reference>
<dbReference type="AlphaFoldDB" id="A0A834YA11"/>
<organism evidence="2 3">
    <name type="scientific">Tetracentron sinense</name>
    <name type="common">Spur-leaf</name>
    <dbReference type="NCBI Taxonomy" id="13715"/>
    <lineage>
        <taxon>Eukaryota</taxon>
        <taxon>Viridiplantae</taxon>
        <taxon>Streptophyta</taxon>
        <taxon>Embryophyta</taxon>
        <taxon>Tracheophyta</taxon>
        <taxon>Spermatophyta</taxon>
        <taxon>Magnoliopsida</taxon>
        <taxon>Trochodendrales</taxon>
        <taxon>Trochodendraceae</taxon>
        <taxon>Tetracentron</taxon>
    </lineage>
</organism>
<protein>
    <submittedName>
        <fullName evidence="2">Uncharacterized protein</fullName>
    </submittedName>
</protein>
<feature type="compositionally biased region" description="Low complexity" evidence="1">
    <location>
        <begin position="93"/>
        <end position="109"/>
    </location>
</feature>
<feature type="compositionally biased region" description="Basic and acidic residues" evidence="1">
    <location>
        <begin position="60"/>
        <end position="79"/>
    </location>
</feature>
<sequence>MREPRYPLPRVVKRSEIEALPSHDSESNALSVVSSLAQIAPGFIVHSGMRHTPETPQVSMHRDAQRHGHTLEEGEKCEAPRPFSPRKGDKSSRVVLLGSGLLATSPAANRPRRRDPNTSPDHSIAPQPGCTGVLHHVASGCSHVHQGAQTFAQGAQKVASGSLREVAQGGPNNVASGSRHCCLKGAQKVASGCPAIVASGSSHGASGLIGVHFDSGGCPVMCIRLSAMYASVQVMGIRLSAMLHRVACTVAPGCRSNVAQVQHVA</sequence>
<comment type="caution">
    <text evidence="2">The sequence shown here is derived from an EMBL/GenBank/DDBJ whole genome shotgun (WGS) entry which is preliminary data.</text>
</comment>